<feature type="signal peptide" evidence="1">
    <location>
        <begin position="1"/>
        <end position="33"/>
    </location>
</feature>
<dbReference type="EMBL" id="JXTB01000025">
    <property type="protein sequence ID" value="PON75066.1"/>
    <property type="molecule type" value="Genomic_DNA"/>
</dbReference>
<feature type="non-terminal residue" evidence="2">
    <location>
        <position position="151"/>
    </location>
</feature>
<dbReference type="AlphaFoldDB" id="A0A2P5DP59"/>
<accession>A0A2P5DP59</accession>
<sequence>MIIRMRMTMKALSLMFLTLLILVVLIMSKQAEAGRAGVKIGHYRLIDAPSRRIIDGAVHPGCNGVPVVRHYYTPSSSTYEHDYADELAPGTAAVNCRSSPEKRPLEISATGTVFRPLFPPPTSDHLTTTTTVGLVSILAFIFDHSRPPTRL</sequence>
<reference evidence="3" key="1">
    <citation type="submission" date="2016-06" db="EMBL/GenBank/DDBJ databases">
        <title>Parallel loss of symbiosis genes in relatives of nitrogen-fixing non-legume Parasponia.</title>
        <authorList>
            <person name="Van Velzen R."/>
            <person name="Holmer R."/>
            <person name="Bu F."/>
            <person name="Rutten L."/>
            <person name="Van Zeijl A."/>
            <person name="Liu W."/>
            <person name="Santuari L."/>
            <person name="Cao Q."/>
            <person name="Sharma T."/>
            <person name="Shen D."/>
            <person name="Roswanjaya Y."/>
            <person name="Wardhani T."/>
            <person name="Kalhor M.S."/>
            <person name="Jansen J."/>
            <person name="Van den Hoogen J."/>
            <person name="Gungor B."/>
            <person name="Hartog M."/>
            <person name="Hontelez J."/>
            <person name="Verver J."/>
            <person name="Yang W.-C."/>
            <person name="Schijlen E."/>
            <person name="Repin R."/>
            <person name="Schilthuizen M."/>
            <person name="Schranz E."/>
            <person name="Heidstra R."/>
            <person name="Miyata K."/>
            <person name="Fedorova E."/>
            <person name="Kohlen W."/>
            <person name="Bisseling T."/>
            <person name="Smit S."/>
            <person name="Geurts R."/>
        </authorList>
    </citation>
    <scope>NUCLEOTIDE SEQUENCE [LARGE SCALE GENOMIC DNA]</scope>
    <source>
        <strain evidence="3">cv. WU1-14</strain>
    </source>
</reference>
<organism evidence="2 3">
    <name type="scientific">Parasponia andersonii</name>
    <name type="common">Sponia andersonii</name>
    <dbReference type="NCBI Taxonomy" id="3476"/>
    <lineage>
        <taxon>Eukaryota</taxon>
        <taxon>Viridiplantae</taxon>
        <taxon>Streptophyta</taxon>
        <taxon>Embryophyta</taxon>
        <taxon>Tracheophyta</taxon>
        <taxon>Spermatophyta</taxon>
        <taxon>Magnoliopsida</taxon>
        <taxon>eudicotyledons</taxon>
        <taxon>Gunneridae</taxon>
        <taxon>Pentapetalae</taxon>
        <taxon>rosids</taxon>
        <taxon>fabids</taxon>
        <taxon>Rosales</taxon>
        <taxon>Cannabaceae</taxon>
        <taxon>Parasponia</taxon>
    </lineage>
</organism>
<name>A0A2P5DP59_PARAD</name>
<protein>
    <recommendedName>
        <fullName evidence="4">Transmembrane protein</fullName>
    </recommendedName>
</protein>
<gene>
    <name evidence="2" type="ORF">PanWU01x14_044180</name>
</gene>
<evidence type="ECO:0000256" key="1">
    <source>
        <dbReference type="SAM" id="SignalP"/>
    </source>
</evidence>
<feature type="chain" id="PRO_5015160563" description="Transmembrane protein" evidence="1">
    <location>
        <begin position="34"/>
        <end position="151"/>
    </location>
</feature>
<evidence type="ECO:0008006" key="4">
    <source>
        <dbReference type="Google" id="ProtNLM"/>
    </source>
</evidence>
<evidence type="ECO:0000313" key="3">
    <source>
        <dbReference type="Proteomes" id="UP000237105"/>
    </source>
</evidence>
<dbReference type="Proteomes" id="UP000237105">
    <property type="component" value="Unassembled WGS sequence"/>
</dbReference>
<evidence type="ECO:0000313" key="2">
    <source>
        <dbReference type="EMBL" id="PON75066.1"/>
    </source>
</evidence>
<keyword evidence="3" id="KW-1185">Reference proteome</keyword>
<keyword evidence="1" id="KW-0732">Signal</keyword>
<comment type="caution">
    <text evidence="2">The sequence shown here is derived from an EMBL/GenBank/DDBJ whole genome shotgun (WGS) entry which is preliminary data.</text>
</comment>
<dbReference type="OrthoDB" id="10418610at2759"/>
<proteinExistence type="predicted"/>